<feature type="compositionally biased region" description="Polar residues" evidence="1">
    <location>
        <begin position="107"/>
        <end position="117"/>
    </location>
</feature>
<feature type="region of interest" description="Disordered" evidence="1">
    <location>
        <begin position="1890"/>
        <end position="2160"/>
    </location>
</feature>
<feature type="compositionally biased region" description="Acidic residues" evidence="1">
    <location>
        <begin position="631"/>
        <end position="644"/>
    </location>
</feature>
<reference evidence="3" key="1">
    <citation type="submission" date="2025-08" db="UniProtKB">
        <authorList>
            <consortium name="Ensembl"/>
        </authorList>
    </citation>
    <scope>IDENTIFICATION</scope>
</reference>
<dbReference type="PANTHER" id="PTHR22929">
    <property type="entry name" value="RNA POLYMERASE III TRANSCRIPTION INITIATION FACTOR B"/>
    <property type="match status" value="1"/>
</dbReference>
<feature type="compositionally biased region" description="Basic residues" evidence="1">
    <location>
        <begin position="804"/>
        <end position="815"/>
    </location>
</feature>
<feature type="compositionally biased region" description="Low complexity" evidence="1">
    <location>
        <begin position="9"/>
        <end position="24"/>
    </location>
</feature>
<feature type="compositionally biased region" description="Low complexity" evidence="1">
    <location>
        <begin position="46"/>
        <end position="62"/>
    </location>
</feature>
<dbReference type="InterPro" id="IPR039467">
    <property type="entry name" value="TFIIIB_B''_Myb"/>
</dbReference>
<evidence type="ECO:0000313" key="3">
    <source>
        <dbReference type="Ensembl" id="ENSSTUP00000082785.1"/>
    </source>
</evidence>
<dbReference type="Pfam" id="PF15963">
    <property type="entry name" value="Myb_DNA-bind_7"/>
    <property type="match status" value="1"/>
</dbReference>
<dbReference type="InterPro" id="IPR009057">
    <property type="entry name" value="Homeodomain-like_sf"/>
</dbReference>
<protein>
    <submittedName>
        <fullName evidence="3">Mucin-5AC-like</fullName>
    </submittedName>
</protein>
<feature type="compositionally biased region" description="Polar residues" evidence="1">
    <location>
        <begin position="2130"/>
        <end position="2157"/>
    </location>
</feature>
<reference evidence="3" key="2">
    <citation type="submission" date="2025-09" db="UniProtKB">
        <authorList>
            <consortium name="Ensembl"/>
        </authorList>
    </citation>
    <scope>IDENTIFICATION</scope>
</reference>
<dbReference type="GeneTree" id="ENSGT00390000012762"/>
<feature type="compositionally biased region" description="Polar residues" evidence="1">
    <location>
        <begin position="1002"/>
        <end position="1026"/>
    </location>
</feature>
<evidence type="ECO:0000256" key="1">
    <source>
        <dbReference type="SAM" id="MobiDB-lite"/>
    </source>
</evidence>
<feature type="compositionally biased region" description="Pro residues" evidence="1">
    <location>
        <begin position="164"/>
        <end position="173"/>
    </location>
</feature>
<feature type="region of interest" description="Disordered" evidence="1">
    <location>
        <begin position="1001"/>
        <end position="1026"/>
    </location>
</feature>
<dbReference type="PANTHER" id="PTHR22929:SF0">
    <property type="entry name" value="TRANSCRIPTION FACTOR TFIIIB COMPONENT B'' HOMOLOG"/>
    <property type="match status" value="1"/>
</dbReference>
<feature type="region of interest" description="Disordered" evidence="1">
    <location>
        <begin position="421"/>
        <end position="440"/>
    </location>
</feature>
<feature type="compositionally biased region" description="Polar residues" evidence="1">
    <location>
        <begin position="1186"/>
        <end position="1195"/>
    </location>
</feature>
<dbReference type="GO" id="GO:0001156">
    <property type="term" value="F:TFIIIC-class transcription factor complex binding"/>
    <property type="evidence" value="ECO:0007669"/>
    <property type="project" value="TreeGrafter"/>
</dbReference>
<feature type="compositionally biased region" description="Acidic residues" evidence="1">
    <location>
        <begin position="563"/>
        <end position="580"/>
    </location>
</feature>
<feature type="compositionally biased region" description="Low complexity" evidence="1">
    <location>
        <begin position="1140"/>
        <end position="1159"/>
    </location>
</feature>
<dbReference type="GO" id="GO:0070898">
    <property type="term" value="P:RNA polymerase III preinitiation complex assembly"/>
    <property type="evidence" value="ECO:0007669"/>
    <property type="project" value="TreeGrafter"/>
</dbReference>
<dbReference type="GeneID" id="115149363"/>
<feature type="compositionally biased region" description="Polar residues" evidence="1">
    <location>
        <begin position="2019"/>
        <end position="2032"/>
    </location>
</feature>
<feature type="compositionally biased region" description="Polar residues" evidence="1">
    <location>
        <begin position="1270"/>
        <end position="1283"/>
    </location>
</feature>
<dbReference type="RefSeq" id="XP_029548027.1">
    <property type="nucleotide sequence ID" value="XM_029692167.1"/>
</dbReference>
<dbReference type="InParanoid" id="A0A674CGA5"/>
<dbReference type="Proteomes" id="UP000472277">
    <property type="component" value="Chromosome 15"/>
</dbReference>
<feature type="region of interest" description="Disordered" evidence="1">
    <location>
        <begin position="348"/>
        <end position="391"/>
    </location>
</feature>
<feature type="compositionally biased region" description="Polar residues" evidence="1">
    <location>
        <begin position="1315"/>
        <end position="1445"/>
    </location>
</feature>
<dbReference type="OrthoDB" id="272624at2759"/>
<feature type="compositionally biased region" description="Basic residues" evidence="1">
    <location>
        <begin position="544"/>
        <end position="553"/>
    </location>
</feature>
<feature type="compositionally biased region" description="Polar residues" evidence="1">
    <location>
        <begin position="25"/>
        <end position="43"/>
    </location>
</feature>
<dbReference type="Ensembl" id="ENSSTUT00000088068.1">
    <property type="protein sequence ID" value="ENSSTUP00000082785.1"/>
    <property type="gene ID" value="ENSSTUG00000036389.1"/>
</dbReference>
<sequence length="2181" mass="235824">MLRRSRISVRPNVRPAGRGPAAPASSQNTPPSSQATEAPSQAGGQEVDTTTTAVPETSTESTTPREDEKDPNGEASSGTPSDSIQRRKRLSFMPNLAKPRAAATPALTLSSPRTSKSPVRAGTETKAPEAPGAPSETDAGPPQGMRYPRRRPSGGSRQAKVQPKPSPLSPSSPAPETTTPPLGKQAVDYTFPSQQTLQAADKEETSSQLTKQDKGSIQLDLSKKTPATKAPSTPSENVPSSSLPHKEGISVSERAKTLVTRSVSVGFTGLAPGKSRLSRFLNDPTDLQRLAKARKLRELLRQEMNKKKKLMKAKVCLSEYTLDPSKMTMRDLLYYLPDTNPMTSYLEEEQRENQTVLPLTPPREESPTRPPTPEAPAETASQLDEDDDDANDGVIVPRVRVAEDGSLIIDEESLTVEVLRQKGPNPADDGDPIFERGSTTTYSSFRKGTHVKPWSNKETDMFFLAINMVGTDFSMIGQLFPHRGRIEIKNKFKKEERANSWRIDKAFKEKRRLDLEFFTGLLEKILGIEAKSNTNNKSPTEKKVIKKNKRKPIEKKAANQLSDVEEERSDAEMDSDEVEGEKENVSNVGTTPAADATTPKRKCKRKDGGESSPKKAMYGNKKKSSNLITSDQEEAGVLEGEVPEDQSPAESSKQAEGPVEGDKGHVEIKPAQLSRGRPQRPLPNLGRKWGQRGLHPKTKPKDKDKDGPTPVEEENIEEGVSKEQVETAASLKVSQKKKKAGDVSEEEEEEANDKPIKTTRYGRIPQKTQLLNYPAKEEGDSPSDSAPTPASNGSPSTSSSYTKPKAKPPTRRAKIKPGPALPGRKGQSAARKPKLITLRASQSEDDDDDDEGGREQKEEAQAQGDHHNPTSAREENQAPAFVPMSLRSPQPVVTEVEETMEELDISTNLHDVLALSQDAFCPDLSCDQAQGEMGRVPCEHQLDLLVDVIDFLSPDNMEVSEESYNEAARTLLAIGNLTHLSQAAEACTAGADDFITEECSNEEQQYHMSSQPADQSQTSTTPSESLTPDLWVTEESLTAEDSVPVATSTASIPVSKISAYVAVAMTTTTSVPVTTTTKIASVPVTTTTASVPVTTTTASLPVTRTTPCIPVTTTTASVPVTTTTSSVPITMTTASVRVTTSTASAQVPQSSDAPTQETTPAEEEPLRHGEGTVIGHASHVELCSEVSKQQTTSQTRRSRFPKVKPNLGLAARTTQPKPTHPTENITTQPKPPQYTITQSEPPPQPMLNITASSKPQPTKNITTEPPLPTESITTESEPQPKQRSTTHSKPQRTANIITHREPQPIQRTRVAHSKPQCTQNITTHTEPDQPTLNTTTQSEPHQPTLDTTTQSEPPQPTLNTTTQSEPHQPTLDTTTQSKPPQPTLNTTTQSEPPQPTLNTTTQSEPPQPTLNTTTQSEPPQPTLNTTTQSEPPQPTLDTITNTLSEPQPIPNLEQPGPGTCRTRATVPESPLRSSEEEKGRDGPKEYTSSSLSAVGSQSGTSDTDQPKQTGPPTRRARLPKPKPNLGRTARAATRTSSQVPESRNCPVAQTPDVATRPSSEVQIPHVEATRPSSEVQIPHVEATRPSSEVQIPHVEATRPSSEVQIPHVEATRPSSEVQIPHVEATRPSSEVQIPHVEATRPSSEVQIPHVEATRPSSEVQRHCTEVQTPEADEVPMEIQQILQVIPLTDIIDVTQEEIQLIHQVTPLTDIIDATQEDTSLLKEEIFFSQRSDALITQHSESSGSTVLLDPAQPDPDEPIFILSLTEIPFIPTEEEYGCTSQTLSEPLSFLPVADACSQLQQSSDIVGPGGGLEEGYAGILCKAPEPMSVDEVVPQPTYTSIKEVEYGSTAGPVDVCASANPSEDSMADAETKEDIDPPFKRKVPERARRGKLQMRPNTAVRKQPSRSVLAKEAVSASTSDHTTIPETDHKTASTSDHTTIPETDHPTASTPDHTTTIPETNHPTAPSPPAQPGPSLTETASGEVAAEEAQQEIVGPLDLPETEEDTPTGGHEMEDSRSGAESQVARQMTPLATSGPLSRPGRRPRGFLSFMSNKTSTPAATPSAPPRGPRAASQRPQVNTTRPGGKRAAPAPSTRNTTISSTRTVTRPDSSPRVTWEQPFDVQAFHSDPDPSTSQCTTATKPSQVPATQPSTSTCVDSCSAGEEPLNVSQYFFTEVEESEG</sequence>
<gene>
    <name evidence="3" type="primary">LOC115149363</name>
</gene>
<feature type="compositionally biased region" description="Basic and acidic residues" evidence="1">
    <location>
        <begin position="853"/>
        <end position="876"/>
    </location>
</feature>
<evidence type="ECO:0000259" key="2">
    <source>
        <dbReference type="SMART" id="SM00717"/>
    </source>
</evidence>
<name>A0A674CGA5_SALTR</name>
<feature type="compositionally biased region" description="Acidic residues" evidence="1">
    <location>
        <begin position="843"/>
        <end position="852"/>
    </location>
</feature>
<dbReference type="GO" id="GO:0000126">
    <property type="term" value="C:transcription factor TFIIIB complex"/>
    <property type="evidence" value="ECO:0007669"/>
    <property type="project" value="TreeGrafter"/>
</dbReference>
<feature type="compositionally biased region" description="Polar residues" evidence="1">
    <location>
        <begin position="1915"/>
        <end position="1925"/>
    </location>
</feature>
<feature type="region of interest" description="Disordered" evidence="1">
    <location>
        <begin position="1140"/>
        <end position="1166"/>
    </location>
</feature>
<feature type="compositionally biased region" description="Polar residues" evidence="1">
    <location>
        <begin position="1932"/>
        <end position="1962"/>
    </location>
</feature>
<feature type="compositionally biased region" description="Low complexity" evidence="1">
    <location>
        <begin position="2093"/>
        <end position="2107"/>
    </location>
</feature>
<organism evidence="3 4">
    <name type="scientific">Salmo trutta</name>
    <name type="common">Brown trout</name>
    <dbReference type="NCBI Taxonomy" id="8032"/>
    <lineage>
        <taxon>Eukaryota</taxon>
        <taxon>Metazoa</taxon>
        <taxon>Chordata</taxon>
        <taxon>Craniata</taxon>
        <taxon>Vertebrata</taxon>
        <taxon>Euteleostomi</taxon>
        <taxon>Actinopterygii</taxon>
        <taxon>Neopterygii</taxon>
        <taxon>Teleostei</taxon>
        <taxon>Protacanthopterygii</taxon>
        <taxon>Salmoniformes</taxon>
        <taxon>Salmonidae</taxon>
        <taxon>Salmoninae</taxon>
        <taxon>Salmo</taxon>
    </lineage>
</organism>
<dbReference type="SUPFAM" id="SSF46689">
    <property type="entry name" value="Homeodomain-like"/>
    <property type="match status" value="1"/>
</dbReference>
<feature type="compositionally biased region" description="Low complexity" evidence="1">
    <location>
        <begin position="782"/>
        <end position="803"/>
    </location>
</feature>
<keyword evidence="4" id="KW-1185">Reference proteome</keyword>
<evidence type="ECO:0000313" key="4">
    <source>
        <dbReference type="Proteomes" id="UP000472277"/>
    </source>
</evidence>
<feature type="compositionally biased region" description="Low complexity" evidence="1">
    <location>
        <begin position="1487"/>
        <end position="1501"/>
    </location>
</feature>
<dbReference type="InterPro" id="IPR001005">
    <property type="entry name" value="SANT/Myb"/>
</dbReference>
<accession>A0A674CGA5</accession>
<dbReference type="KEGG" id="stru:115149363"/>
<proteinExistence type="predicted"/>
<feature type="region of interest" description="Disordered" evidence="1">
    <location>
        <begin position="1"/>
        <end position="249"/>
    </location>
</feature>
<feature type="compositionally biased region" description="Polar residues" evidence="1">
    <location>
        <begin position="230"/>
        <end position="243"/>
    </location>
</feature>
<feature type="compositionally biased region" description="Polar residues" evidence="1">
    <location>
        <begin position="1502"/>
        <end position="1511"/>
    </location>
</feature>
<feature type="compositionally biased region" description="Polar residues" evidence="1">
    <location>
        <begin position="1212"/>
        <end position="1239"/>
    </location>
</feature>
<feature type="compositionally biased region" description="Low complexity" evidence="1">
    <location>
        <begin position="2046"/>
        <end position="2062"/>
    </location>
</feature>
<feature type="compositionally biased region" description="Basic and acidic residues" evidence="1">
    <location>
        <begin position="1473"/>
        <end position="1484"/>
    </location>
</feature>
<feature type="compositionally biased region" description="Polar residues" evidence="1">
    <location>
        <begin position="74"/>
        <end position="83"/>
    </location>
</feature>
<feature type="compositionally biased region" description="Polar residues" evidence="1">
    <location>
        <begin position="1247"/>
        <end position="1263"/>
    </location>
</feature>
<feature type="compositionally biased region" description="Basic and acidic residues" evidence="1">
    <location>
        <begin position="63"/>
        <end position="72"/>
    </location>
</feature>
<dbReference type="SMART" id="SM00717">
    <property type="entry name" value="SANT"/>
    <property type="match status" value="1"/>
</dbReference>
<feature type="domain" description="Myb-like" evidence="2">
    <location>
        <begin position="450"/>
        <end position="498"/>
    </location>
</feature>
<feature type="region of interest" description="Disordered" evidence="1">
    <location>
        <begin position="1185"/>
        <end position="1561"/>
    </location>
</feature>
<feature type="region of interest" description="Disordered" evidence="1">
    <location>
        <begin position="532"/>
        <end position="876"/>
    </location>
</feature>
<dbReference type="OMA" id="TPETDHP"/>
<dbReference type="CDD" id="cd00167">
    <property type="entry name" value="SANT"/>
    <property type="match status" value="1"/>
</dbReference>